<sequence>MYKVLIWIALVALGILAVKTQFLTSSTFGPFKEGCMQAEGTTEARCDCLAKYVHKHFSDNEVKLIMGGEISDPDFRFKVDEVVRTGSNACAAE</sequence>
<organism evidence="1 2">
    <name type="scientific">Neptuniibacter pectenicola</name>
    <dbReference type="NCBI Taxonomy" id="1806669"/>
    <lineage>
        <taxon>Bacteria</taxon>
        <taxon>Pseudomonadati</taxon>
        <taxon>Pseudomonadota</taxon>
        <taxon>Gammaproteobacteria</taxon>
        <taxon>Oceanospirillales</taxon>
        <taxon>Oceanospirillaceae</taxon>
        <taxon>Neptuniibacter</taxon>
    </lineage>
</organism>
<gene>
    <name evidence="1" type="ORF">WNY58_12060</name>
</gene>
<name>A0ABU9TTW9_9GAMM</name>
<proteinExistence type="predicted"/>
<dbReference type="RefSeq" id="WP_339891731.1">
    <property type="nucleotide sequence ID" value="NZ_CAXBCE010000028.1"/>
</dbReference>
<comment type="caution">
    <text evidence="1">The sequence shown here is derived from an EMBL/GenBank/DDBJ whole genome shotgun (WGS) entry which is preliminary data.</text>
</comment>
<keyword evidence="2" id="KW-1185">Reference proteome</keyword>
<protein>
    <submittedName>
        <fullName evidence="1">Uncharacterized protein</fullName>
    </submittedName>
</protein>
<dbReference type="EMBL" id="JBBMRA010000011">
    <property type="protein sequence ID" value="MEM5537127.1"/>
    <property type="molecule type" value="Genomic_DNA"/>
</dbReference>
<accession>A0ABU9TTW9</accession>
<evidence type="ECO:0000313" key="1">
    <source>
        <dbReference type="EMBL" id="MEM5537127.1"/>
    </source>
</evidence>
<dbReference type="Proteomes" id="UP001449225">
    <property type="component" value="Unassembled WGS sequence"/>
</dbReference>
<reference evidence="1 2" key="1">
    <citation type="submission" date="2024-03" db="EMBL/GenBank/DDBJ databases">
        <title>Community enrichment and isolation of bacterial strains for fucoidan degradation.</title>
        <authorList>
            <person name="Sichert A."/>
        </authorList>
    </citation>
    <scope>NUCLEOTIDE SEQUENCE [LARGE SCALE GENOMIC DNA]</scope>
    <source>
        <strain evidence="1 2">AS76</strain>
    </source>
</reference>
<evidence type="ECO:0000313" key="2">
    <source>
        <dbReference type="Proteomes" id="UP001449225"/>
    </source>
</evidence>